<dbReference type="RefSeq" id="WP_284188303.1">
    <property type="nucleotide sequence ID" value="NZ_BSPX01000038.1"/>
</dbReference>
<keyword evidence="1" id="KW-0472">Membrane</keyword>
<accession>A0ABQ6FF13</accession>
<proteinExistence type="predicted"/>
<dbReference type="NCBIfam" id="TIGR02523">
    <property type="entry name" value="type_IV_pilV"/>
    <property type="match status" value="1"/>
</dbReference>
<feature type="transmembrane region" description="Helical" evidence="1">
    <location>
        <begin position="12"/>
        <end position="35"/>
    </location>
</feature>
<dbReference type="InterPro" id="IPR013362">
    <property type="entry name" value="Pilus_4_PilV"/>
</dbReference>
<dbReference type="InterPro" id="IPR012902">
    <property type="entry name" value="N_methyl_site"/>
</dbReference>
<dbReference type="EMBL" id="BSPX01000038">
    <property type="protein sequence ID" value="GLT23075.1"/>
    <property type="molecule type" value="Genomic_DNA"/>
</dbReference>
<dbReference type="NCBIfam" id="TIGR02532">
    <property type="entry name" value="IV_pilin_GFxxxE"/>
    <property type="match status" value="1"/>
</dbReference>
<organism evidence="2 3">
    <name type="scientific">Zoogloea oryzae</name>
    <dbReference type="NCBI Taxonomy" id="310767"/>
    <lineage>
        <taxon>Bacteria</taxon>
        <taxon>Pseudomonadati</taxon>
        <taxon>Pseudomonadota</taxon>
        <taxon>Betaproteobacteria</taxon>
        <taxon>Rhodocyclales</taxon>
        <taxon>Zoogloeaceae</taxon>
        <taxon>Zoogloea</taxon>
    </lineage>
</organism>
<evidence type="ECO:0000313" key="2">
    <source>
        <dbReference type="EMBL" id="GLT23075.1"/>
    </source>
</evidence>
<keyword evidence="1" id="KW-1133">Transmembrane helix</keyword>
<keyword evidence="1" id="KW-0812">Transmembrane</keyword>
<name>A0ABQ6FF13_9RHOO</name>
<reference evidence="3" key="1">
    <citation type="journal article" date="2019" name="Int. J. Syst. Evol. Microbiol.">
        <title>The Global Catalogue of Microorganisms (GCM) 10K type strain sequencing project: providing services to taxonomists for standard genome sequencing and annotation.</title>
        <authorList>
            <consortium name="The Broad Institute Genomics Platform"/>
            <consortium name="The Broad Institute Genome Sequencing Center for Infectious Disease"/>
            <person name="Wu L."/>
            <person name="Ma J."/>
        </authorList>
    </citation>
    <scope>NUCLEOTIDE SEQUENCE [LARGE SCALE GENOMIC DNA]</scope>
    <source>
        <strain evidence="3">NBRC 102407</strain>
    </source>
</reference>
<evidence type="ECO:0000256" key="1">
    <source>
        <dbReference type="SAM" id="Phobius"/>
    </source>
</evidence>
<dbReference type="Pfam" id="PF07963">
    <property type="entry name" value="N_methyl"/>
    <property type="match status" value="1"/>
</dbReference>
<sequence>MRNKSLLKRQKGVGLIEVLVSMVVLSLCMLGMAALQTVSLRNNQSAQSRSMATIMSASITESMRANVIAAKGGEYNVDTCSSASGTSLASTDVASWLNALKGAIGRTACGGIVCRNATCDITVQWDDSRATSGKSAFSVTTRVIL</sequence>
<keyword evidence="3" id="KW-1185">Reference proteome</keyword>
<comment type="caution">
    <text evidence="2">The sequence shown here is derived from an EMBL/GenBank/DDBJ whole genome shotgun (WGS) entry which is preliminary data.</text>
</comment>
<protein>
    <submittedName>
        <fullName evidence="2">Type IV pilus modification protein PilV</fullName>
    </submittedName>
</protein>
<evidence type="ECO:0000313" key="3">
    <source>
        <dbReference type="Proteomes" id="UP001157167"/>
    </source>
</evidence>
<dbReference type="Proteomes" id="UP001157167">
    <property type="component" value="Unassembled WGS sequence"/>
</dbReference>
<gene>
    <name evidence="2" type="ORF">GCM10007933_25370</name>
</gene>